<organism evidence="3 4">
    <name type="scientific">Arachis hypogaea</name>
    <name type="common">Peanut</name>
    <dbReference type="NCBI Taxonomy" id="3818"/>
    <lineage>
        <taxon>Eukaryota</taxon>
        <taxon>Viridiplantae</taxon>
        <taxon>Streptophyta</taxon>
        <taxon>Embryophyta</taxon>
        <taxon>Tracheophyta</taxon>
        <taxon>Spermatophyta</taxon>
        <taxon>Magnoliopsida</taxon>
        <taxon>eudicotyledons</taxon>
        <taxon>Gunneridae</taxon>
        <taxon>Pentapetalae</taxon>
        <taxon>rosids</taxon>
        <taxon>fabids</taxon>
        <taxon>Fabales</taxon>
        <taxon>Fabaceae</taxon>
        <taxon>Papilionoideae</taxon>
        <taxon>50 kb inversion clade</taxon>
        <taxon>dalbergioids sensu lato</taxon>
        <taxon>Dalbergieae</taxon>
        <taxon>Pterocarpus clade</taxon>
        <taxon>Arachis</taxon>
    </lineage>
</organism>
<sequence>MASNSPYIVILVYPNYRMRNGDNGVTFECEDPILFRTQRAETLSDLRSLISSKLGGSETRKIGRVAYRLLAPMGNGVFRFQLFRLLGDEHVRVMFDVYGRIMVEQVMDLSAEVGHCGNGPSEHSNYVLDEAEEGEEESDENYMVDSGDSDLSASGDQDECVPETPVPTVARHVLPPPHPIPALSAVPSHYHSLDLDAMHERTPFLDTGEEDYNLDGGVEFRVGHKFRSREAVLQGVKNYSIHRSAEYRVIESDRLKYHVQCRQAENGCQWSLRVALRQNLGYWEVRRVGGVHTCLAPTMSQDHRAVQASYHFKPSYRKVWTAKQKAIAQIYGHWEELYNEVPKLLQALQSYFSGSCVQGIRDGVPPILDESMWVEWHGTRLCPNPLMRRKATGRLVSTRFWNDMDETEQHEKWCGLCR</sequence>
<dbReference type="PANTHER" id="PTHR31973:SF195">
    <property type="entry name" value="MUDR FAMILY TRANSPOSASE"/>
    <property type="match status" value="1"/>
</dbReference>
<comment type="caution">
    <text evidence="3">The sequence shown here is derived from an EMBL/GenBank/DDBJ whole genome shotgun (WGS) entry which is preliminary data.</text>
</comment>
<dbReference type="PANTHER" id="PTHR31973">
    <property type="entry name" value="POLYPROTEIN, PUTATIVE-RELATED"/>
    <property type="match status" value="1"/>
</dbReference>
<dbReference type="Proteomes" id="UP000289738">
    <property type="component" value="Chromosome B07"/>
</dbReference>
<feature type="compositionally biased region" description="Low complexity" evidence="1">
    <location>
        <begin position="145"/>
        <end position="155"/>
    </location>
</feature>
<reference evidence="3 4" key="1">
    <citation type="submission" date="2019-01" db="EMBL/GenBank/DDBJ databases">
        <title>Sequencing of cultivated peanut Arachis hypogaea provides insights into genome evolution and oil improvement.</title>
        <authorList>
            <person name="Chen X."/>
        </authorList>
    </citation>
    <scope>NUCLEOTIDE SEQUENCE [LARGE SCALE GENOMIC DNA]</scope>
    <source>
        <strain evidence="4">cv. Fuhuasheng</strain>
        <tissue evidence="3">Leaves</tissue>
    </source>
</reference>
<evidence type="ECO:0000256" key="1">
    <source>
        <dbReference type="SAM" id="MobiDB-lite"/>
    </source>
</evidence>
<protein>
    <recommendedName>
        <fullName evidence="2">Transposase MuDR plant domain-containing protein</fullName>
    </recommendedName>
</protein>
<feature type="region of interest" description="Disordered" evidence="1">
    <location>
        <begin position="131"/>
        <end position="162"/>
    </location>
</feature>
<feature type="compositionally biased region" description="Acidic residues" evidence="1">
    <location>
        <begin position="131"/>
        <end position="142"/>
    </location>
</feature>
<feature type="domain" description="Transposase MuDR plant" evidence="2">
    <location>
        <begin position="218"/>
        <end position="279"/>
    </location>
</feature>
<evidence type="ECO:0000313" key="3">
    <source>
        <dbReference type="EMBL" id="RYR00082.1"/>
    </source>
</evidence>
<evidence type="ECO:0000259" key="2">
    <source>
        <dbReference type="Pfam" id="PF03108"/>
    </source>
</evidence>
<name>A0A444YDT1_ARAHY</name>
<proteinExistence type="predicted"/>
<dbReference type="Pfam" id="PF03108">
    <property type="entry name" value="DBD_Tnp_Mut"/>
    <property type="match status" value="1"/>
</dbReference>
<dbReference type="InterPro" id="IPR004332">
    <property type="entry name" value="Transposase_MuDR"/>
</dbReference>
<evidence type="ECO:0000313" key="4">
    <source>
        <dbReference type="Proteomes" id="UP000289738"/>
    </source>
</evidence>
<accession>A0A444YDT1</accession>
<gene>
    <name evidence="3" type="ORF">Ahy_B07g088134</name>
</gene>
<dbReference type="EMBL" id="SDMP01000017">
    <property type="protein sequence ID" value="RYR00082.1"/>
    <property type="molecule type" value="Genomic_DNA"/>
</dbReference>
<keyword evidence="4" id="KW-1185">Reference proteome</keyword>
<dbReference type="AlphaFoldDB" id="A0A444YDT1"/>